<dbReference type="InterPro" id="IPR050330">
    <property type="entry name" value="Bact_OuterMem_StrucFunc"/>
</dbReference>
<evidence type="ECO:0000259" key="8">
    <source>
        <dbReference type="PROSITE" id="PS51123"/>
    </source>
</evidence>
<evidence type="ECO:0000313" key="9">
    <source>
        <dbReference type="EMBL" id="TFE69556.1"/>
    </source>
</evidence>
<dbReference type="PRINTS" id="PR01023">
    <property type="entry name" value="NAFLGMOTY"/>
</dbReference>
<dbReference type="InterPro" id="IPR006664">
    <property type="entry name" value="OMP_bac"/>
</dbReference>
<comment type="similarity">
    <text evidence="6">Belongs to the Pal lipoprotein family.</text>
</comment>
<keyword evidence="4 6" id="KW-0998">Cell outer membrane</keyword>
<dbReference type="EMBL" id="LXQC01000124">
    <property type="protein sequence ID" value="TFE69556.1"/>
    <property type="molecule type" value="Genomic_DNA"/>
</dbReference>
<dbReference type="CDD" id="cd07185">
    <property type="entry name" value="OmpA_C-like"/>
    <property type="match status" value="1"/>
</dbReference>
<dbReference type="SUPFAM" id="SSF103088">
    <property type="entry name" value="OmpA-like"/>
    <property type="match status" value="1"/>
</dbReference>
<accession>A0A4Y8PDV1</accession>
<reference evidence="9 10" key="1">
    <citation type="submission" date="2016-05" db="EMBL/GenBank/DDBJ databases">
        <title>Diversity and Homogeneity among Thermoacidophilic Verrucomicrobia Methanotrophs Linked with Geographical Origin.</title>
        <authorList>
            <person name="Erikstad H.-A."/>
            <person name="Smestad N.B."/>
            <person name="Ceballos R.M."/>
            <person name="Birkeland N.-K."/>
        </authorList>
    </citation>
    <scope>NUCLEOTIDE SEQUENCE [LARGE SCALE GENOMIC DNA]</scope>
    <source>
        <strain evidence="9 10">Phi</strain>
    </source>
</reference>
<dbReference type="Proteomes" id="UP000297713">
    <property type="component" value="Unassembled WGS sequence"/>
</dbReference>
<evidence type="ECO:0000256" key="5">
    <source>
        <dbReference type="ARBA" id="ARBA00023288"/>
    </source>
</evidence>
<dbReference type="PROSITE" id="PS51257">
    <property type="entry name" value="PROKAR_LIPOPROTEIN"/>
    <property type="match status" value="1"/>
</dbReference>
<keyword evidence="10" id="KW-1185">Reference proteome</keyword>
<organism evidence="9 10">
    <name type="scientific">Methylacidiphilum caldifontis</name>
    <dbReference type="NCBI Taxonomy" id="2795386"/>
    <lineage>
        <taxon>Bacteria</taxon>
        <taxon>Pseudomonadati</taxon>
        <taxon>Verrucomicrobiota</taxon>
        <taxon>Methylacidiphilae</taxon>
        <taxon>Methylacidiphilales</taxon>
        <taxon>Methylacidiphilaceae</taxon>
        <taxon>Methylacidiphilum (ex Ratnadevi et al. 2023)</taxon>
    </lineage>
</organism>
<keyword evidence="3 6" id="KW-0564">Palmitate</keyword>
<keyword evidence="1 6" id="KW-0732">Signal</keyword>
<proteinExistence type="inferred from homology"/>
<dbReference type="GO" id="GO:0009279">
    <property type="term" value="C:cell outer membrane"/>
    <property type="evidence" value="ECO:0007669"/>
    <property type="project" value="UniProtKB-SubCell"/>
</dbReference>
<evidence type="ECO:0000256" key="2">
    <source>
        <dbReference type="ARBA" id="ARBA00023136"/>
    </source>
</evidence>
<evidence type="ECO:0000256" key="3">
    <source>
        <dbReference type="ARBA" id="ARBA00023139"/>
    </source>
</evidence>
<evidence type="ECO:0000256" key="4">
    <source>
        <dbReference type="ARBA" id="ARBA00023237"/>
    </source>
</evidence>
<dbReference type="PANTHER" id="PTHR30329">
    <property type="entry name" value="STATOR ELEMENT OF FLAGELLAR MOTOR COMPLEX"/>
    <property type="match status" value="1"/>
</dbReference>
<evidence type="ECO:0000256" key="1">
    <source>
        <dbReference type="ARBA" id="ARBA00022729"/>
    </source>
</evidence>
<feature type="domain" description="OmpA-like" evidence="8">
    <location>
        <begin position="64"/>
        <end position="180"/>
    </location>
</feature>
<dbReference type="PANTHER" id="PTHR30329:SF21">
    <property type="entry name" value="LIPOPROTEIN YIAD-RELATED"/>
    <property type="match status" value="1"/>
</dbReference>
<keyword evidence="5 6" id="KW-0449">Lipoprotein</keyword>
<dbReference type="HAMAP" id="MF_02204">
    <property type="entry name" value="Pal"/>
    <property type="match status" value="1"/>
</dbReference>
<feature type="region of interest" description="Disordered" evidence="7">
    <location>
        <begin position="34"/>
        <end position="60"/>
    </location>
</feature>
<dbReference type="AlphaFoldDB" id="A0A4Y8PDV1"/>
<dbReference type="GO" id="GO:0051301">
    <property type="term" value="P:cell division"/>
    <property type="evidence" value="ECO:0007669"/>
    <property type="project" value="InterPro"/>
</dbReference>
<gene>
    <name evidence="6" type="primary">pal</name>
    <name evidence="9" type="ORF">A7Q10_06805</name>
</gene>
<evidence type="ECO:0000313" key="10">
    <source>
        <dbReference type="Proteomes" id="UP000297713"/>
    </source>
</evidence>
<dbReference type="Pfam" id="PF00691">
    <property type="entry name" value="OmpA"/>
    <property type="match status" value="1"/>
</dbReference>
<name>A0A4Y8PDV1_9BACT</name>
<dbReference type="Gene3D" id="3.30.1330.60">
    <property type="entry name" value="OmpA-like domain"/>
    <property type="match status" value="1"/>
</dbReference>
<keyword evidence="2 6" id="KW-0472">Membrane</keyword>
<sequence length="180" mass="20346">MKKKIYSMKLNTFRILLFFSFAFVVISSLGCAKHPKGKEKPAPEEETLESSPLPSRGEFNPDFDVDYSPLKEEIIYFAFDSAAIPGSERGKIEKIADWMNQHPQTSILLAGHCDERGTEEYNRGLGERRAIAVREYLVGLGISPEKIHTISYGKDRPIAIGHTEADYARNRRVETGVIRK</sequence>
<dbReference type="OrthoDB" id="9809164at2"/>
<protein>
    <recommendedName>
        <fullName evidence="6">Peptidoglycan-associated lipoprotein</fullName>
        <shortName evidence="6">PAL</shortName>
    </recommendedName>
</protein>
<comment type="caution">
    <text evidence="9">The sequence shown here is derived from an EMBL/GenBank/DDBJ whole genome shotgun (WGS) entry which is preliminary data.</text>
</comment>
<evidence type="ECO:0000256" key="6">
    <source>
        <dbReference type="HAMAP-Rule" id="MF_02204"/>
    </source>
</evidence>
<evidence type="ECO:0000256" key="7">
    <source>
        <dbReference type="SAM" id="MobiDB-lite"/>
    </source>
</evidence>
<dbReference type="InterPro" id="IPR039001">
    <property type="entry name" value="Pal"/>
</dbReference>
<dbReference type="PRINTS" id="PR01021">
    <property type="entry name" value="OMPADOMAIN"/>
</dbReference>
<comment type="subcellular location">
    <subcellularLocation>
        <location evidence="6">Cell outer membrane</location>
        <topology evidence="6">Lipid-anchor</topology>
    </subcellularLocation>
</comment>
<dbReference type="PROSITE" id="PS51123">
    <property type="entry name" value="OMPA_2"/>
    <property type="match status" value="1"/>
</dbReference>
<dbReference type="InterPro" id="IPR036737">
    <property type="entry name" value="OmpA-like_sf"/>
</dbReference>
<dbReference type="InterPro" id="IPR006665">
    <property type="entry name" value="OmpA-like"/>
</dbReference>